<comment type="cofactor">
    <cofactor evidence="1">
        <name>Mg(2+)</name>
        <dbReference type="ChEBI" id="CHEBI:18420"/>
    </cofactor>
</comment>
<evidence type="ECO:0000256" key="3">
    <source>
        <dbReference type="ARBA" id="ARBA00022801"/>
    </source>
</evidence>
<evidence type="ECO:0000256" key="5">
    <source>
        <dbReference type="ARBA" id="ARBA00022884"/>
    </source>
</evidence>
<dbReference type="AlphaFoldDB" id="A0A5J4JF06"/>
<dbReference type="Gene3D" id="3.40.1260.20">
    <property type="entry name" value="Ribonuclease E, catalytic domain"/>
    <property type="match status" value="1"/>
</dbReference>
<reference evidence="7 8" key="1">
    <citation type="submission" date="2019-09" db="EMBL/GenBank/DDBJ databases">
        <title>Draft genome sequence of Bacillus sp. JC-7.</title>
        <authorList>
            <person name="Tanaka N."/>
            <person name="Shiwa Y."/>
            <person name="Fujita N."/>
            <person name="Tanasupawat S."/>
        </authorList>
    </citation>
    <scope>NUCLEOTIDE SEQUENCE [LARGE SCALE GENOMIC DNA]</scope>
    <source>
        <strain evidence="7 8">JC-7</strain>
    </source>
</reference>
<dbReference type="GO" id="GO:0003723">
    <property type="term" value="F:RNA binding"/>
    <property type="evidence" value="ECO:0007669"/>
    <property type="project" value="UniProtKB-KW"/>
</dbReference>
<keyword evidence="5" id="KW-0694">RNA-binding</keyword>
<dbReference type="Pfam" id="PF10150">
    <property type="entry name" value="RNase_E_G"/>
    <property type="match status" value="1"/>
</dbReference>
<dbReference type="SMART" id="SM00316">
    <property type="entry name" value="S1"/>
    <property type="match status" value="1"/>
</dbReference>
<dbReference type="GO" id="GO:0004540">
    <property type="term" value="F:RNA nuclease activity"/>
    <property type="evidence" value="ECO:0007669"/>
    <property type="project" value="InterPro"/>
</dbReference>
<dbReference type="CDD" id="cd04453">
    <property type="entry name" value="S1_RNase_E"/>
    <property type="match status" value="1"/>
</dbReference>
<dbReference type="Gene3D" id="2.40.50.140">
    <property type="entry name" value="Nucleic acid-binding proteins"/>
    <property type="match status" value="1"/>
</dbReference>
<dbReference type="InterPro" id="IPR019307">
    <property type="entry name" value="RNA-bd_AU-1/RNase_E/G"/>
</dbReference>
<evidence type="ECO:0000259" key="6">
    <source>
        <dbReference type="PROSITE" id="PS50126"/>
    </source>
</evidence>
<dbReference type="PANTHER" id="PTHR30001:SF0">
    <property type="entry name" value="RIBONUCLEASE G"/>
    <property type="match status" value="1"/>
</dbReference>
<sequence>MLSQSIVINFKTREKRYAVLENGEVAAIRIRQPGDVTKVGNIYLGKVAAVKPGINAAFIDIGGGRHGYLHIGRLPAFLHGNDEIRERPISSFLAAGQPIIVQVKKDGTALKGPLLTGIIELAGEQIVYLPEGKYTAVSKKADEAERKLWRSRVRAHLEPREGIILRTAALTGDGKWLDELKTMRKKYRAMVDKASREKAPAVLYEKNNVETEIYRELVRLKSGTVISDDPEILKRLKKLLENHPELDWSLEFYSGQVNIFTYYKIDGALEDALKRIVWLENGAYIVIDETEALISIDVNTGKYTGRQDQDETVLQTNMLAAKEIARQLKLRDYGGMILIDFIDMQDEKEREKVRLALEKELANDGKQTRITGFTELGILQMTRKKTRKSLPETLLKVCPVCKGKGKIESPETVAFRLERELLEMPSGLHEAVLIECTEDVKDCFCGDNLVHLGRLEHLLHVKLFFRIIRDAHPYYAIRQFGTVRELGEKSSSSR</sequence>
<dbReference type="InterPro" id="IPR012340">
    <property type="entry name" value="NA-bd_OB-fold"/>
</dbReference>
<dbReference type="EMBL" id="BKZQ01000004">
    <property type="protein sequence ID" value="GER69165.1"/>
    <property type="molecule type" value="Genomic_DNA"/>
</dbReference>
<dbReference type="GO" id="GO:0006364">
    <property type="term" value="P:rRNA processing"/>
    <property type="evidence" value="ECO:0007669"/>
    <property type="project" value="TreeGrafter"/>
</dbReference>
<dbReference type="SUPFAM" id="SSF50249">
    <property type="entry name" value="Nucleic acid-binding proteins"/>
    <property type="match status" value="1"/>
</dbReference>
<evidence type="ECO:0000256" key="4">
    <source>
        <dbReference type="ARBA" id="ARBA00022842"/>
    </source>
</evidence>
<keyword evidence="8" id="KW-1185">Reference proteome</keyword>
<dbReference type="Proteomes" id="UP000391919">
    <property type="component" value="Unassembled WGS sequence"/>
</dbReference>
<dbReference type="PANTHER" id="PTHR30001">
    <property type="entry name" value="RIBONUCLEASE"/>
    <property type="match status" value="1"/>
</dbReference>
<evidence type="ECO:0000256" key="2">
    <source>
        <dbReference type="ARBA" id="ARBA00022723"/>
    </source>
</evidence>
<evidence type="ECO:0000256" key="1">
    <source>
        <dbReference type="ARBA" id="ARBA00001946"/>
    </source>
</evidence>
<dbReference type="GO" id="GO:0005737">
    <property type="term" value="C:cytoplasm"/>
    <property type="evidence" value="ECO:0007669"/>
    <property type="project" value="TreeGrafter"/>
</dbReference>
<evidence type="ECO:0000313" key="7">
    <source>
        <dbReference type="EMBL" id="GER69165.1"/>
    </source>
</evidence>
<proteinExistence type="predicted"/>
<comment type="caution">
    <text evidence="7">The sequence shown here is derived from an EMBL/GenBank/DDBJ whole genome shotgun (WGS) entry which is preliminary data.</text>
</comment>
<dbReference type="NCBIfam" id="TIGR00757">
    <property type="entry name" value="RNaseEG"/>
    <property type="match status" value="1"/>
</dbReference>
<gene>
    <name evidence="7" type="ORF">BpJC7_04680</name>
</gene>
<feature type="domain" description="S1 motif" evidence="6">
    <location>
        <begin position="40"/>
        <end position="103"/>
    </location>
</feature>
<dbReference type="GO" id="GO:0046872">
    <property type="term" value="F:metal ion binding"/>
    <property type="evidence" value="ECO:0007669"/>
    <property type="project" value="UniProtKB-KW"/>
</dbReference>
<protein>
    <submittedName>
        <fullName evidence="7">Ribonuclease E</fullName>
    </submittedName>
</protein>
<dbReference type="PROSITE" id="PS50126">
    <property type="entry name" value="S1"/>
    <property type="match status" value="1"/>
</dbReference>
<dbReference type="InterPro" id="IPR003029">
    <property type="entry name" value="S1_domain"/>
</dbReference>
<keyword evidence="3" id="KW-0378">Hydrolase</keyword>
<accession>A0A5J4JF06</accession>
<organism evidence="7 8">
    <name type="scientific">Weizmannia acidilactici</name>
    <dbReference type="NCBI Taxonomy" id="2607726"/>
    <lineage>
        <taxon>Bacteria</taxon>
        <taxon>Bacillati</taxon>
        <taxon>Bacillota</taxon>
        <taxon>Bacilli</taxon>
        <taxon>Bacillales</taxon>
        <taxon>Bacillaceae</taxon>
        <taxon>Heyndrickxia</taxon>
    </lineage>
</organism>
<dbReference type="InterPro" id="IPR004659">
    <property type="entry name" value="RNase_E/G"/>
</dbReference>
<evidence type="ECO:0000313" key="8">
    <source>
        <dbReference type="Proteomes" id="UP000391919"/>
    </source>
</evidence>
<keyword evidence="2" id="KW-0479">Metal-binding</keyword>
<dbReference type="GO" id="GO:0016787">
    <property type="term" value="F:hydrolase activity"/>
    <property type="evidence" value="ECO:0007669"/>
    <property type="project" value="UniProtKB-KW"/>
</dbReference>
<keyword evidence="4" id="KW-0460">Magnesium</keyword>
<name>A0A5J4JF06_9BACI</name>